<keyword evidence="6" id="KW-1133">Transmembrane helix</keyword>
<dbReference type="InterPro" id="IPR020846">
    <property type="entry name" value="MFS_dom"/>
</dbReference>
<dbReference type="Gene3D" id="1.20.1250.20">
    <property type="entry name" value="MFS general substrate transporter like domains"/>
    <property type="match status" value="1"/>
</dbReference>
<keyword evidence="4" id="KW-0812">Transmembrane</keyword>
<evidence type="ECO:0000256" key="5">
    <source>
        <dbReference type="ARBA" id="ARBA00022856"/>
    </source>
</evidence>
<evidence type="ECO:0000256" key="1">
    <source>
        <dbReference type="ARBA" id="ARBA00004651"/>
    </source>
</evidence>
<keyword evidence="3" id="KW-1003">Cell membrane</keyword>
<dbReference type="PANTHER" id="PTHR23517:SF15">
    <property type="entry name" value="PROTON-DEPENDENT OLIGOPEPTIDE FAMILY TRANSPORT PROTEIN"/>
    <property type="match status" value="1"/>
</dbReference>
<dbReference type="EMBL" id="CP012508">
    <property type="protein sequence ID" value="ALB22066.1"/>
    <property type="molecule type" value="Genomic_DNA"/>
</dbReference>
<dbReference type="GO" id="GO:0015833">
    <property type="term" value="P:peptide transport"/>
    <property type="evidence" value="ECO:0007669"/>
    <property type="project" value="UniProtKB-KW"/>
</dbReference>
<dbReference type="RefSeq" id="WP_017375857.1">
    <property type="nucleotide sequence ID" value="NZ_CP012508.1"/>
</dbReference>
<keyword evidence="5" id="KW-0571">Peptide transport</keyword>
<dbReference type="InterPro" id="IPR050171">
    <property type="entry name" value="MFS_Transporters"/>
</dbReference>
<evidence type="ECO:0000313" key="9">
    <source>
        <dbReference type="Proteomes" id="UP000029558"/>
    </source>
</evidence>
<dbReference type="NCBIfam" id="TIGR00924">
    <property type="entry name" value="yjdL_sub1_fam"/>
    <property type="match status" value="1"/>
</dbReference>
<dbReference type="InterPro" id="IPR005279">
    <property type="entry name" value="Dipep/tripep_permease"/>
</dbReference>
<gene>
    <name evidence="8" type="ORF">KU39_883</name>
</gene>
<dbReference type="Pfam" id="PF00854">
    <property type="entry name" value="PTR2"/>
    <property type="match status" value="1"/>
</dbReference>
<keyword evidence="5" id="KW-0653">Protein transport</keyword>
<dbReference type="GO" id="GO:0005886">
    <property type="term" value="C:plasma membrane"/>
    <property type="evidence" value="ECO:0007669"/>
    <property type="project" value="UniProtKB-SubCell"/>
</dbReference>
<evidence type="ECO:0000256" key="6">
    <source>
        <dbReference type="ARBA" id="ARBA00022989"/>
    </source>
</evidence>
<sequence>MRLLQVLPKGVSSILFIESCELFGRFGITALLVFYLKQSLGFSDAHAFLLYTTFVALFSATPALAGLFIGRYINYHQAALMGIFFMMLGNLLLVVPEVQLVYLSLALIAVGFGFFYPGLTTLLGRLYDRSEHGRDAGFTLYYMARNIGALFAPIICGFIGQAYGYHYAFLLSSLVMMIGFFFYFKIHGNLAVLVDEPASHPVSFIVTLLSAIIAVAVLYTVLDYHLVNYLIAACVIGFLLKIGPFIKQHMKVMLIIFALMFFAIIFGGSLGQGGTTLNLFIMRMVDRHMFGMEIPPSVYYALDPVFMMIIGPILAIAYTKLAKRQLEPGSLYKCMLGLITLSVGFGVFILAAQHAMQLRTQVSSLYIVIAFIVFPLAELFIMPVALSMITKISPKELTAALTGMWMLSQSVGSLLTNSLSKLGAVNFEMNSPEAYVHAGAIYSYGFTATALLLLGAGLLMGVGSYLLQRRSKSMRHLVMS</sequence>
<dbReference type="PANTHER" id="PTHR23517">
    <property type="entry name" value="RESISTANCE PROTEIN MDTM, PUTATIVE-RELATED-RELATED"/>
    <property type="match status" value="1"/>
</dbReference>
<comment type="subcellular location">
    <subcellularLocation>
        <location evidence="1">Cell membrane</location>
        <topology evidence="1">Multi-pass membrane protein</topology>
    </subcellularLocation>
</comment>
<dbReference type="CDD" id="cd17346">
    <property type="entry name" value="MFS_DtpA_like"/>
    <property type="match status" value="1"/>
</dbReference>
<keyword evidence="2" id="KW-0813">Transport</keyword>
<protein>
    <submittedName>
        <fullName evidence="8">H+ symporter family protein</fullName>
    </submittedName>
</protein>
<reference evidence="8 9" key="1">
    <citation type="journal article" date="2014" name="Genome Announc.">
        <title>Comparative Genome Analysis of Two Isolates of the Fish Pathogen Piscirickettsia salmonis from Different Hosts Reveals Major Differences in Virulence-Associated Secretion Systems.</title>
        <authorList>
            <person name="Bohle H."/>
            <person name="Henriquez P."/>
            <person name="Grothusen H."/>
            <person name="Navas E."/>
            <person name="Sandoval A."/>
            <person name="Bustamante F."/>
            <person name="Bustos P."/>
            <person name="Mancilla M."/>
        </authorList>
    </citation>
    <scope>NUCLEOTIDE SEQUENCE [LARGE SCALE GENOMIC DNA]</scope>
    <source>
        <strain evidence="9">B1-32597</strain>
    </source>
</reference>
<dbReference type="GO" id="GO:1904680">
    <property type="term" value="F:peptide transmembrane transporter activity"/>
    <property type="evidence" value="ECO:0007669"/>
    <property type="project" value="InterPro"/>
</dbReference>
<dbReference type="SUPFAM" id="SSF103473">
    <property type="entry name" value="MFS general substrate transporter"/>
    <property type="match status" value="1"/>
</dbReference>
<dbReference type="OrthoDB" id="9772725at2"/>
<organism evidence="8 9">
    <name type="scientific">Piscirickettsia salmonis</name>
    <dbReference type="NCBI Taxonomy" id="1238"/>
    <lineage>
        <taxon>Bacteria</taxon>
        <taxon>Pseudomonadati</taxon>
        <taxon>Pseudomonadota</taxon>
        <taxon>Gammaproteobacteria</taxon>
        <taxon>Thiotrichales</taxon>
        <taxon>Piscirickettsiaceae</taxon>
        <taxon>Piscirickettsia</taxon>
    </lineage>
</organism>
<dbReference type="Proteomes" id="UP000029558">
    <property type="component" value="Chromosome"/>
</dbReference>
<evidence type="ECO:0000256" key="2">
    <source>
        <dbReference type="ARBA" id="ARBA00022448"/>
    </source>
</evidence>
<proteinExistence type="predicted"/>
<keyword evidence="7" id="KW-0472">Membrane</keyword>
<accession>A0A1L6TA12</accession>
<evidence type="ECO:0000313" key="8">
    <source>
        <dbReference type="EMBL" id="ALB22066.1"/>
    </source>
</evidence>
<evidence type="ECO:0000256" key="3">
    <source>
        <dbReference type="ARBA" id="ARBA00022475"/>
    </source>
</evidence>
<dbReference type="InterPro" id="IPR000109">
    <property type="entry name" value="POT_fam"/>
</dbReference>
<evidence type="ECO:0000256" key="7">
    <source>
        <dbReference type="ARBA" id="ARBA00023136"/>
    </source>
</evidence>
<dbReference type="PROSITE" id="PS50850">
    <property type="entry name" value="MFS"/>
    <property type="match status" value="1"/>
</dbReference>
<dbReference type="AlphaFoldDB" id="A0A1L6TA12"/>
<evidence type="ECO:0000256" key="4">
    <source>
        <dbReference type="ARBA" id="ARBA00022692"/>
    </source>
</evidence>
<dbReference type="InterPro" id="IPR036259">
    <property type="entry name" value="MFS_trans_sf"/>
</dbReference>
<name>A0A1L6TA12_PISSA</name>